<keyword evidence="2" id="KW-1185">Reference proteome</keyword>
<dbReference type="RefSeq" id="WP_238241983.1">
    <property type="nucleotide sequence ID" value="NZ_BPQP01000001.1"/>
</dbReference>
<name>A0ABQ4RQ66_9HYPH</name>
<organism evidence="1 2">
    <name type="scientific">Methylobacterium iners</name>
    <dbReference type="NCBI Taxonomy" id="418707"/>
    <lineage>
        <taxon>Bacteria</taxon>
        <taxon>Pseudomonadati</taxon>
        <taxon>Pseudomonadota</taxon>
        <taxon>Alphaproteobacteria</taxon>
        <taxon>Hyphomicrobiales</taxon>
        <taxon>Methylobacteriaceae</taxon>
        <taxon>Methylobacterium</taxon>
    </lineage>
</organism>
<dbReference type="EMBL" id="BPQP01000001">
    <property type="protein sequence ID" value="GJD92900.1"/>
    <property type="molecule type" value="Genomic_DNA"/>
</dbReference>
<accession>A0ABQ4RQ66</accession>
<reference evidence="1" key="1">
    <citation type="journal article" date="2021" name="Front. Microbiol.">
        <title>Comprehensive Comparative Genomics and Phenotyping of Methylobacterium Species.</title>
        <authorList>
            <person name="Alessa O."/>
            <person name="Ogura Y."/>
            <person name="Fujitani Y."/>
            <person name="Takami H."/>
            <person name="Hayashi T."/>
            <person name="Sahin N."/>
            <person name="Tani A."/>
        </authorList>
    </citation>
    <scope>NUCLEOTIDE SEQUENCE</scope>
    <source>
        <strain evidence="1">DSM 19015</strain>
    </source>
</reference>
<gene>
    <name evidence="1" type="ORF">OCOJLMKI_0083</name>
</gene>
<evidence type="ECO:0000313" key="2">
    <source>
        <dbReference type="Proteomes" id="UP001055125"/>
    </source>
</evidence>
<proteinExistence type="predicted"/>
<comment type="caution">
    <text evidence="1">The sequence shown here is derived from an EMBL/GenBank/DDBJ whole genome shotgun (WGS) entry which is preliminary data.</text>
</comment>
<sequence>MSAALAYALGLEAETVAIWRREIELIDSYKIPCPGQSWRHWPRVQAGMLLFLDDWGVAAIEAGWTDIGLFGVHRRMGAVRADSTGALVTFTPYQVEALASGEIHFVNGLVDRGLTNPAESIPLWSFVNGGRR</sequence>
<dbReference type="Proteomes" id="UP001055125">
    <property type="component" value="Unassembled WGS sequence"/>
</dbReference>
<reference evidence="1" key="2">
    <citation type="submission" date="2021-08" db="EMBL/GenBank/DDBJ databases">
        <authorList>
            <person name="Tani A."/>
            <person name="Ola A."/>
            <person name="Ogura Y."/>
            <person name="Katsura K."/>
            <person name="Hayashi T."/>
        </authorList>
    </citation>
    <scope>NUCLEOTIDE SEQUENCE</scope>
    <source>
        <strain evidence="1">DSM 19015</strain>
    </source>
</reference>
<evidence type="ECO:0000313" key="1">
    <source>
        <dbReference type="EMBL" id="GJD92900.1"/>
    </source>
</evidence>
<protein>
    <submittedName>
        <fullName evidence="1">Uncharacterized protein</fullName>
    </submittedName>
</protein>